<dbReference type="Gene3D" id="3.40.30.10">
    <property type="entry name" value="Glutaredoxin"/>
    <property type="match status" value="1"/>
</dbReference>
<proteinExistence type="predicted"/>
<dbReference type="InterPro" id="IPR036282">
    <property type="entry name" value="Glutathione-S-Trfase_C_sf"/>
</dbReference>
<dbReference type="STRING" id="1192034.CAP_4849"/>
<dbReference type="InterPro" id="IPR004045">
    <property type="entry name" value="Glutathione_S-Trfase_N"/>
</dbReference>
<feature type="domain" description="GST N-terminal" evidence="1">
    <location>
        <begin position="2"/>
        <end position="80"/>
    </location>
</feature>
<evidence type="ECO:0000313" key="2">
    <source>
        <dbReference type="EMBL" id="EYF04166.1"/>
    </source>
</evidence>
<dbReference type="PROSITE" id="PS50404">
    <property type="entry name" value="GST_NTER"/>
    <property type="match status" value="1"/>
</dbReference>
<dbReference type="InterPro" id="IPR004046">
    <property type="entry name" value="GST_C"/>
</dbReference>
<accession>A0A017T6G9</accession>
<dbReference type="Pfam" id="PF13417">
    <property type="entry name" value="GST_N_3"/>
    <property type="match status" value="1"/>
</dbReference>
<dbReference type="OrthoDB" id="5242791at2"/>
<sequence>MGLPRLITITFSHYCEKARWALEHAEVAFTEEAYPPPFHATASWRAGGRRTVPVLVADDGVFADSSDIVQWADRKAPPERRMFGDGAAERREIETLEEQFDKVLGPHARRGIYFYVLPRRAIMMQLAAQGAQPWQTAMFTLMLPVVCLTIRKSLRIDAASAARSFDKVRAIFDQVGEKLADGRPFLVGQRLSAADITFASLAAPLLLPARFGARLPPVTALPPEAASLIHEFRAHPAGAWALRIYEQHRGA</sequence>
<keyword evidence="3" id="KW-1185">Reference proteome</keyword>
<dbReference type="EMBL" id="ASRX01000038">
    <property type="protein sequence ID" value="EYF04166.1"/>
    <property type="molecule type" value="Genomic_DNA"/>
</dbReference>
<dbReference type="AlphaFoldDB" id="A0A017T6G9"/>
<name>A0A017T6G9_9BACT</name>
<evidence type="ECO:0000313" key="3">
    <source>
        <dbReference type="Proteomes" id="UP000019678"/>
    </source>
</evidence>
<comment type="caution">
    <text evidence="2">The sequence shown here is derived from an EMBL/GenBank/DDBJ whole genome shotgun (WGS) entry which is preliminary data.</text>
</comment>
<dbReference type="eggNOG" id="COG0625">
    <property type="taxonomic scope" value="Bacteria"/>
</dbReference>
<dbReference type="SUPFAM" id="SSF52833">
    <property type="entry name" value="Thioredoxin-like"/>
    <property type="match status" value="1"/>
</dbReference>
<dbReference type="GO" id="GO:0016740">
    <property type="term" value="F:transferase activity"/>
    <property type="evidence" value="ECO:0007669"/>
    <property type="project" value="UniProtKB-KW"/>
</dbReference>
<dbReference type="CDD" id="cd00570">
    <property type="entry name" value="GST_N_family"/>
    <property type="match status" value="1"/>
</dbReference>
<dbReference type="InterPro" id="IPR036249">
    <property type="entry name" value="Thioredoxin-like_sf"/>
</dbReference>
<protein>
    <submittedName>
        <fullName evidence="2">Glutathione S-transferase family protein</fullName>
    </submittedName>
</protein>
<dbReference type="RefSeq" id="WP_052375713.1">
    <property type="nucleotide sequence ID" value="NZ_ASRX01000038.1"/>
</dbReference>
<dbReference type="Gene3D" id="1.20.1050.10">
    <property type="match status" value="1"/>
</dbReference>
<reference evidence="2 3" key="1">
    <citation type="submission" date="2013-05" db="EMBL/GenBank/DDBJ databases">
        <title>Genome assembly of Chondromyces apiculatus DSM 436.</title>
        <authorList>
            <person name="Sharma G."/>
            <person name="Khatri I."/>
            <person name="Kaur C."/>
            <person name="Mayilraj S."/>
            <person name="Subramanian S."/>
        </authorList>
    </citation>
    <scope>NUCLEOTIDE SEQUENCE [LARGE SCALE GENOMIC DNA]</scope>
    <source>
        <strain evidence="2 3">DSM 436</strain>
    </source>
</reference>
<keyword evidence="2" id="KW-0808">Transferase</keyword>
<dbReference type="Proteomes" id="UP000019678">
    <property type="component" value="Unassembled WGS sequence"/>
</dbReference>
<organism evidence="2 3">
    <name type="scientific">Chondromyces apiculatus DSM 436</name>
    <dbReference type="NCBI Taxonomy" id="1192034"/>
    <lineage>
        <taxon>Bacteria</taxon>
        <taxon>Pseudomonadati</taxon>
        <taxon>Myxococcota</taxon>
        <taxon>Polyangia</taxon>
        <taxon>Polyangiales</taxon>
        <taxon>Polyangiaceae</taxon>
        <taxon>Chondromyces</taxon>
    </lineage>
</organism>
<evidence type="ECO:0000259" key="1">
    <source>
        <dbReference type="PROSITE" id="PS50404"/>
    </source>
</evidence>
<dbReference type="Pfam" id="PF00043">
    <property type="entry name" value="GST_C"/>
    <property type="match status" value="1"/>
</dbReference>
<gene>
    <name evidence="2" type="ORF">CAP_4849</name>
</gene>
<dbReference type="SUPFAM" id="SSF47616">
    <property type="entry name" value="GST C-terminal domain-like"/>
    <property type="match status" value="1"/>
</dbReference>